<dbReference type="InterPro" id="IPR001647">
    <property type="entry name" value="HTH_TetR"/>
</dbReference>
<dbReference type="Pfam" id="PF00440">
    <property type="entry name" value="TetR_N"/>
    <property type="match status" value="1"/>
</dbReference>
<evidence type="ECO:0000256" key="2">
    <source>
        <dbReference type="PROSITE-ProRule" id="PRU00335"/>
    </source>
</evidence>
<feature type="DNA-binding region" description="H-T-H motif" evidence="2">
    <location>
        <begin position="35"/>
        <end position="54"/>
    </location>
</feature>
<dbReference type="InterPro" id="IPR054422">
    <property type="entry name" value="TetR-like_HI_0893_C"/>
</dbReference>
<organism evidence="4 5">
    <name type="scientific">Geomonas anaerohicana</name>
    <dbReference type="NCBI Taxonomy" id="2798583"/>
    <lineage>
        <taxon>Bacteria</taxon>
        <taxon>Pseudomonadati</taxon>
        <taxon>Thermodesulfobacteriota</taxon>
        <taxon>Desulfuromonadia</taxon>
        <taxon>Geobacterales</taxon>
        <taxon>Geobacteraceae</taxon>
        <taxon>Geomonas</taxon>
    </lineage>
</organism>
<evidence type="ECO:0000259" key="3">
    <source>
        <dbReference type="PROSITE" id="PS50977"/>
    </source>
</evidence>
<accession>A0ABS0Y8S7</accession>
<dbReference type="Pfam" id="PF22604">
    <property type="entry name" value="TetR_HI_0893_C"/>
    <property type="match status" value="1"/>
</dbReference>
<dbReference type="PRINTS" id="PR00455">
    <property type="entry name" value="HTHTETR"/>
</dbReference>
<dbReference type="Gene3D" id="1.10.357.10">
    <property type="entry name" value="Tetracycline Repressor, domain 2"/>
    <property type="match status" value="1"/>
</dbReference>
<evidence type="ECO:0000313" key="4">
    <source>
        <dbReference type="EMBL" id="MBJ6748702.1"/>
    </source>
</evidence>
<dbReference type="Proteomes" id="UP000614714">
    <property type="component" value="Unassembled WGS sequence"/>
</dbReference>
<reference evidence="4 5" key="1">
    <citation type="submission" date="2020-12" db="EMBL/GenBank/DDBJ databases">
        <title>Geomonas sp. Red421, isolated from paddy soil.</title>
        <authorList>
            <person name="Xu Z."/>
            <person name="Zhang Z."/>
            <person name="Masuda Y."/>
            <person name="Itoh H."/>
            <person name="Senoo K."/>
        </authorList>
    </citation>
    <scope>NUCLEOTIDE SEQUENCE [LARGE SCALE GENOMIC DNA]</scope>
    <source>
        <strain evidence="4 5">Red421</strain>
    </source>
</reference>
<dbReference type="SUPFAM" id="SSF46689">
    <property type="entry name" value="Homeodomain-like"/>
    <property type="match status" value="1"/>
</dbReference>
<dbReference type="RefSeq" id="WP_199387284.1">
    <property type="nucleotide sequence ID" value="NZ_JAEMHL010000001.1"/>
</dbReference>
<name>A0ABS0Y8S7_9BACT</name>
<dbReference type="EMBL" id="JAEMHL010000001">
    <property type="protein sequence ID" value="MBJ6748702.1"/>
    <property type="molecule type" value="Genomic_DNA"/>
</dbReference>
<feature type="domain" description="HTH tetR-type" evidence="3">
    <location>
        <begin position="12"/>
        <end position="72"/>
    </location>
</feature>
<keyword evidence="1 2" id="KW-0238">DNA-binding</keyword>
<dbReference type="PANTHER" id="PTHR30055:SF207">
    <property type="entry name" value="HTH-TYPE TRANSCRIPTIONAL REPRESSOR FATR"/>
    <property type="match status" value="1"/>
</dbReference>
<keyword evidence="5" id="KW-1185">Reference proteome</keyword>
<dbReference type="PROSITE" id="PS50977">
    <property type="entry name" value="HTH_TETR_2"/>
    <property type="match status" value="1"/>
</dbReference>
<sequence length="220" mass="24362">MKIIEEKQYMDNAKRCALIEAAIQVVAHHGFHGAPIGFIAGVAKVAVGTVYLHFEDKDHLMLDAYRALEQRCLAAVMQNYPPRGDIRQRFSSLALGVIRYFKLFPEEFLFADQFLSSPYRKAVSPNYLPDGEVERILQFFSQGVEEGVFKAMPPTMLLALACGPLIEVVRAHAVGFLYLDEERIARTVDSCWDAIAQEKAPARAGVATAEGDAAQLPAFA</sequence>
<evidence type="ECO:0000313" key="5">
    <source>
        <dbReference type="Proteomes" id="UP000614714"/>
    </source>
</evidence>
<evidence type="ECO:0000256" key="1">
    <source>
        <dbReference type="ARBA" id="ARBA00023125"/>
    </source>
</evidence>
<dbReference type="InterPro" id="IPR050109">
    <property type="entry name" value="HTH-type_TetR-like_transc_reg"/>
</dbReference>
<dbReference type="InterPro" id="IPR009057">
    <property type="entry name" value="Homeodomain-like_sf"/>
</dbReference>
<comment type="caution">
    <text evidence="4">The sequence shown here is derived from an EMBL/GenBank/DDBJ whole genome shotgun (WGS) entry which is preliminary data.</text>
</comment>
<protein>
    <submittedName>
        <fullName evidence="4">TetR family transcriptional regulator</fullName>
    </submittedName>
</protein>
<proteinExistence type="predicted"/>
<dbReference type="PANTHER" id="PTHR30055">
    <property type="entry name" value="HTH-TYPE TRANSCRIPTIONAL REGULATOR RUTR"/>
    <property type="match status" value="1"/>
</dbReference>
<gene>
    <name evidence="4" type="ORF">JFN91_00590</name>
</gene>